<organism evidence="2 3">
    <name type="scientific">Kitasatospora kifunensis</name>
    <name type="common">Streptomyces kifunensis</name>
    <dbReference type="NCBI Taxonomy" id="58351"/>
    <lineage>
        <taxon>Bacteria</taxon>
        <taxon>Bacillati</taxon>
        <taxon>Actinomycetota</taxon>
        <taxon>Actinomycetes</taxon>
        <taxon>Kitasatosporales</taxon>
        <taxon>Streptomycetaceae</taxon>
        <taxon>Kitasatospora</taxon>
    </lineage>
</organism>
<evidence type="ECO:0000313" key="2">
    <source>
        <dbReference type="EMBL" id="MBB4927184.1"/>
    </source>
</evidence>
<name>A0A7W7R8D6_KITKI</name>
<dbReference type="RefSeq" id="WP_184941218.1">
    <property type="nucleotide sequence ID" value="NZ_JACHJV010000001.1"/>
</dbReference>
<sequence length="290" mass="31508">MEQLADRRATGALHTETGTVYLQHGAVVHVDSPQSLDLGGLLTGCGRIDPGAWQRTVDRFAAERQVARMLIAQGALTRGELEVCHLAVLHDAAYFALGPCSRRTGFEPGVRHWLGPVNTVTPRLLRREAIRRHLLLQRIWPWPQVDSAPVVRTGRPPHAGLPPSPRQREILDHADGHRTPADLARLLGRSTYATTLEVRRLAAAGAIATPPTSILRAVDDLRRPDAAPPDAAPPKDRHPAAAPLAERPLPHRSRGATLCRTVPAAGPPPSVHTPEIALLLRLRTALEARL</sequence>
<proteinExistence type="predicted"/>
<comment type="caution">
    <text evidence="2">The sequence shown here is derived from an EMBL/GenBank/DDBJ whole genome shotgun (WGS) entry which is preliminary data.</text>
</comment>
<evidence type="ECO:0000313" key="3">
    <source>
        <dbReference type="Proteomes" id="UP000540506"/>
    </source>
</evidence>
<accession>A0A7W7R8D6</accession>
<protein>
    <submittedName>
        <fullName evidence="2">Uncharacterized protein</fullName>
    </submittedName>
</protein>
<dbReference type="Proteomes" id="UP000540506">
    <property type="component" value="Unassembled WGS sequence"/>
</dbReference>
<gene>
    <name evidence="2" type="ORF">FHR34_006177</name>
</gene>
<keyword evidence="3" id="KW-1185">Reference proteome</keyword>
<dbReference type="EMBL" id="JACHJV010000001">
    <property type="protein sequence ID" value="MBB4927184.1"/>
    <property type="molecule type" value="Genomic_DNA"/>
</dbReference>
<feature type="region of interest" description="Disordered" evidence="1">
    <location>
        <begin position="223"/>
        <end position="254"/>
    </location>
</feature>
<reference evidence="2 3" key="1">
    <citation type="submission" date="2020-08" db="EMBL/GenBank/DDBJ databases">
        <title>Sequencing the genomes of 1000 actinobacteria strains.</title>
        <authorList>
            <person name="Klenk H.-P."/>
        </authorList>
    </citation>
    <scope>NUCLEOTIDE SEQUENCE [LARGE SCALE GENOMIC DNA]</scope>
    <source>
        <strain evidence="2 3">DSM 41654</strain>
    </source>
</reference>
<evidence type="ECO:0000256" key="1">
    <source>
        <dbReference type="SAM" id="MobiDB-lite"/>
    </source>
</evidence>
<dbReference type="AlphaFoldDB" id="A0A7W7R8D6"/>